<organism evidence="2">
    <name type="scientific">Anopheles marajoara</name>
    <dbReference type="NCBI Taxonomy" id="58244"/>
    <lineage>
        <taxon>Eukaryota</taxon>
        <taxon>Metazoa</taxon>
        <taxon>Ecdysozoa</taxon>
        <taxon>Arthropoda</taxon>
        <taxon>Hexapoda</taxon>
        <taxon>Insecta</taxon>
        <taxon>Pterygota</taxon>
        <taxon>Neoptera</taxon>
        <taxon>Endopterygota</taxon>
        <taxon>Diptera</taxon>
        <taxon>Nematocera</taxon>
        <taxon>Culicoidea</taxon>
        <taxon>Culicidae</taxon>
        <taxon>Anophelinae</taxon>
        <taxon>Anopheles</taxon>
    </lineage>
</organism>
<name>A0A2M4C8K9_9DIPT</name>
<proteinExistence type="predicted"/>
<evidence type="ECO:0000313" key="2">
    <source>
        <dbReference type="EMBL" id="MBW61650.1"/>
    </source>
</evidence>
<accession>A0A2M4C8K9</accession>
<sequence>MPATVKLVLLAGRLHRVAALGAPSNRKDIPRIVPTPVIECTAPSIKRHVYLILTHLVHRCTANQLGVFLIDRLQLLADLKQIALRGRWFRYKDVTWCHNRSV</sequence>
<evidence type="ECO:0000256" key="1">
    <source>
        <dbReference type="SAM" id="SignalP"/>
    </source>
</evidence>
<keyword evidence="1" id="KW-0732">Signal</keyword>
<dbReference type="EMBL" id="GGFJ01012509">
    <property type="protein sequence ID" value="MBW61650.1"/>
    <property type="molecule type" value="Transcribed_RNA"/>
</dbReference>
<reference evidence="2" key="1">
    <citation type="submission" date="2018-01" db="EMBL/GenBank/DDBJ databases">
        <title>An insight into the sialome of Amazonian anophelines.</title>
        <authorList>
            <person name="Ribeiro J.M."/>
            <person name="Scarpassa V."/>
            <person name="Calvo E."/>
        </authorList>
    </citation>
    <scope>NUCLEOTIDE SEQUENCE</scope>
    <source>
        <tissue evidence="2">Salivary glands</tissue>
    </source>
</reference>
<feature type="chain" id="PRO_5014844030" evidence="1">
    <location>
        <begin position="20"/>
        <end position="102"/>
    </location>
</feature>
<dbReference type="AlphaFoldDB" id="A0A2M4C8K9"/>
<feature type="signal peptide" evidence="1">
    <location>
        <begin position="1"/>
        <end position="19"/>
    </location>
</feature>
<protein>
    <submittedName>
        <fullName evidence="2">Putative secreted protein</fullName>
    </submittedName>
</protein>